<sequence>MLSKKFKIIGGIVVALFIALVIAGFMPVEENANSDGLVGAITIAGSTAMQPLITKSSNSFMDKYQDVSITVQGGGSGTGLTQVYQGAITIGDSDVYAEDMLTDAQSNKLVNHNVVVEPFAVVVSDDVKLTNLSTKQLQEIFSGKVTNWDEVGGPNLPIVVVHRPSSSGTRTTFANTIMGGNKNLEDNSIGITADSNGNVETTVKSTPGAIGYLALSYAKSAEERGSLKVISINGYSSSDENIETGKYVFWSYGHMYTYGEPNKVTQAFIDYVKSPDNNSNIQSLGYIPISLMKVTDGK</sequence>
<dbReference type="InterPro" id="IPR011862">
    <property type="entry name" value="Phos-bd"/>
</dbReference>
<keyword evidence="6 12" id="KW-1003">Cell membrane</keyword>
<name>A0ABM9UP86_SARVE</name>
<evidence type="ECO:0000256" key="8">
    <source>
        <dbReference type="ARBA" id="ARBA00022729"/>
    </source>
</evidence>
<evidence type="ECO:0000256" key="4">
    <source>
        <dbReference type="ARBA" id="ARBA00011529"/>
    </source>
</evidence>
<comment type="function">
    <text evidence="1">Part of the ABC transporter complex PstSACB involved in phosphate import.</text>
</comment>
<comment type="similarity">
    <text evidence="3 12">Belongs to the PstS family.</text>
</comment>
<feature type="domain" description="PBP" evidence="13">
    <location>
        <begin position="33"/>
        <end position="275"/>
    </location>
</feature>
<evidence type="ECO:0000256" key="12">
    <source>
        <dbReference type="RuleBase" id="RU367119"/>
    </source>
</evidence>
<keyword evidence="11 12" id="KW-0449">Lipoprotein</keyword>
<evidence type="ECO:0000256" key="6">
    <source>
        <dbReference type="ARBA" id="ARBA00022475"/>
    </source>
</evidence>
<organism evidence="14 15">
    <name type="scientific">Sarcina ventriculi</name>
    <name type="common">Clostridium ventriculi</name>
    <dbReference type="NCBI Taxonomy" id="1267"/>
    <lineage>
        <taxon>Bacteria</taxon>
        <taxon>Bacillati</taxon>
        <taxon>Bacillota</taxon>
        <taxon>Clostridia</taxon>
        <taxon>Eubacteriales</taxon>
        <taxon>Clostridiaceae</taxon>
        <taxon>Sarcina</taxon>
    </lineage>
</organism>
<comment type="function">
    <text evidence="12">Involved in the system for phosphate transport across the cytoplasmic membrane.</text>
</comment>
<keyword evidence="5 12" id="KW-0813">Transport</keyword>
<dbReference type="NCBIfam" id="TIGR02136">
    <property type="entry name" value="ptsS_2"/>
    <property type="match status" value="1"/>
</dbReference>
<evidence type="ECO:0000259" key="13">
    <source>
        <dbReference type="Pfam" id="PF12849"/>
    </source>
</evidence>
<gene>
    <name evidence="14" type="primary">pstS_1</name>
    <name evidence="14" type="ORF">ERS852473_01010</name>
</gene>
<evidence type="ECO:0000313" key="14">
    <source>
        <dbReference type="EMBL" id="CUN75854.1"/>
    </source>
</evidence>
<evidence type="ECO:0000256" key="3">
    <source>
        <dbReference type="ARBA" id="ARBA00008725"/>
    </source>
</evidence>
<keyword evidence="10 12" id="KW-0564">Palmitate</keyword>
<dbReference type="RefSeq" id="WP_055258272.1">
    <property type="nucleotide sequence ID" value="NZ_BCMV01000066.1"/>
</dbReference>
<dbReference type="Pfam" id="PF12849">
    <property type="entry name" value="PBP_like_2"/>
    <property type="match status" value="1"/>
</dbReference>
<comment type="subunit">
    <text evidence="4 12">The complex is composed of two ATP-binding proteins (PstB), two transmembrane proteins (PstC and PstA) and a solute-binding protein (PstS).</text>
</comment>
<dbReference type="SUPFAM" id="SSF53850">
    <property type="entry name" value="Periplasmic binding protein-like II"/>
    <property type="match status" value="1"/>
</dbReference>
<evidence type="ECO:0000256" key="11">
    <source>
        <dbReference type="ARBA" id="ARBA00023288"/>
    </source>
</evidence>
<dbReference type="Proteomes" id="UP000095488">
    <property type="component" value="Unassembled WGS sequence"/>
</dbReference>
<dbReference type="InterPro" id="IPR024370">
    <property type="entry name" value="PBP_domain"/>
</dbReference>
<dbReference type="Gene3D" id="3.40.190.10">
    <property type="entry name" value="Periplasmic binding protein-like II"/>
    <property type="match status" value="2"/>
</dbReference>
<dbReference type="PANTHER" id="PTHR30570">
    <property type="entry name" value="PERIPLASMIC PHOSPHATE BINDING COMPONENT OF PHOSPHATE ABC TRANSPORTER"/>
    <property type="match status" value="1"/>
</dbReference>
<keyword evidence="7 12" id="KW-0592">Phosphate transport</keyword>
<evidence type="ECO:0000256" key="2">
    <source>
        <dbReference type="ARBA" id="ARBA00004193"/>
    </source>
</evidence>
<dbReference type="EMBL" id="CYZR01000003">
    <property type="protein sequence ID" value="CUN75854.1"/>
    <property type="molecule type" value="Genomic_DNA"/>
</dbReference>
<dbReference type="CDD" id="cd13653">
    <property type="entry name" value="PBP2_phosphate_like_1"/>
    <property type="match status" value="1"/>
</dbReference>
<protein>
    <recommendedName>
        <fullName evidence="12">Phosphate-binding protein</fullName>
    </recommendedName>
</protein>
<keyword evidence="8" id="KW-0732">Signal</keyword>
<dbReference type="PANTHER" id="PTHR30570:SF4">
    <property type="entry name" value="PHOSPHATE-BINDING PROTEIN PSTS 1"/>
    <property type="match status" value="1"/>
</dbReference>
<proteinExistence type="inferred from homology"/>
<keyword evidence="15" id="KW-1185">Reference proteome</keyword>
<evidence type="ECO:0000256" key="5">
    <source>
        <dbReference type="ARBA" id="ARBA00022448"/>
    </source>
</evidence>
<evidence type="ECO:0000256" key="7">
    <source>
        <dbReference type="ARBA" id="ARBA00022592"/>
    </source>
</evidence>
<comment type="subcellular location">
    <subcellularLocation>
        <location evidence="2 12">Cell membrane</location>
        <topology evidence="2 12">Lipid-anchor</topology>
    </subcellularLocation>
</comment>
<comment type="caution">
    <text evidence="14">The sequence shown here is derived from an EMBL/GenBank/DDBJ whole genome shotgun (WGS) entry which is preliminary data.</text>
</comment>
<evidence type="ECO:0000256" key="1">
    <source>
        <dbReference type="ARBA" id="ARBA00002841"/>
    </source>
</evidence>
<evidence type="ECO:0000256" key="9">
    <source>
        <dbReference type="ARBA" id="ARBA00023136"/>
    </source>
</evidence>
<keyword evidence="9" id="KW-0472">Membrane</keyword>
<evidence type="ECO:0000256" key="10">
    <source>
        <dbReference type="ARBA" id="ARBA00023139"/>
    </source>
</evidence>
<dbReference type="InterPro" id="IPR050811">
    <property type="entry name" value="Phosphate_ABC_transporter"/>
</dbReference>
<evidence type="ECO:0000313" key="15">
    <source>
        <dbReference type="Proteomes" id="UP000095488"/>
    </source>
</evidence>
<accession>A0ABM9UP86</accession>
<reference evidence="14 15" key="1">
    <citation type="submission" date="2015-09" db="EMBL/GenBank/DDBJ databases">
        <authorList>
            <consortium name="Pathogen Informatics"/>
        </authorList>
    </citation>
    <scope>NUCLEOTIDE SEQUENCE [LARGE SCALE GENOMIC DNA]</scope>
    <source>
        <strain evidence="14 15">2789STDY5834858</strain>
    </source>
</reference>